<organism evidence="1 2">
    <name type="scientific">Bifidobacterium tissieri</name>
    <dbReference type="NCBI Taxonomy" id="1630162"/>
    <lineage>
        <taxon>Bacteria</taxon>
        <taxon>Bacillati</taxon>
        <taxon>Actinomycetota</taxon>
        <taxon>Actinomycetes</taxon>
        <taxon>Bifidobacteriales</taxon>
        <taxon>Bifidobacteriaceae</taxon>
        <taxon>Bifidobacterium</taxon>
    </lineage>
</organism>
<evidence type="ECO:0000313" key="2">
    <source>
        <dbReference type="Proteomes" id="UP000412028"/>
    </source>
</evidence>
<dbReference type="Proteomes" id="UP000412028">
    <property type="component" value="Unassembled WGS sequence"/>
</dbReference>
<dbReference type="InterPro" id="IPR041881">
    <property type="entry name" value="PqqD_sf"/>
</dbReference>
<proteinExistence type="predicted"/>
<dbReference type="RefSeq" id="WP_150381573.1">
    <property type="nucleotide sequence ID" value="NZ_RZUI01000009.1"/>
</dbReference>
<reference evidence="1 2" key="1">
    <citation type="journal article" date="2019" name="Syst. Appl. Microbiol.">
        <title>Characterization of Bifidobacterium species in feaces of the Egyptian fruit bat: Description of B. vespertilionis sp. nov. and B. rousetti sp. nov.</title>
        <authorList>
            <person name="Modesto M."/>
            <person name="Satti M."/>
            <person name="Watanabe K."/>
            <person name="Puglisi E."/>
            <person name="Morelli L."/>
            <person name="Huang C.-H."/>
            <person name="Liou J.-S."/>
            <person name="Miyashita M."/>
            <person name="Tamura T."/>
            <person name="Saito S."/>
            <person name="Mori K."/>
            <person name="Huang L."/>
            <person name="Sciavilla P."/>
            <person name="Sandri C."/>
            <person name="Spiezio C."/>
            <person name="Vitali F."/>
            <person name="Cavalieri D."/>
            <person name="Perpetuini G."/>
            <person name="Tofalo R."/>
            <person name="Bonetti A."/>
            <person name="Arita M."/>
            <person name="Mattarelli P."/>
        </authorList>
    </citation>
    <scope>NUCLEOTIDE SEQUENCE [LARGE SCALE GENOMIC DNA]</scope>
    <source>
        <strain evidence="1 2">RST7</strain>
    </source>
</reference>
<evidence type="ECO:0000313" key="1">
    <source>
        <dbReference type="EMBL" id="KAA8829374.1"/>
    </source>
</evidence>
<sequence>MRVNSGFVMRDVAGQTVIVATGEASKSFNGMIKVNETGRIVWQGLLDGSDETTIVDRIVDRFGVDRDVAESDVRAFIDDMRRRGFLSE</sequence>
<dbReference type="OrthoDB" id="9795908at2"/>
<gene>
    <name evidence="1" type="ORF">EMO89_07635</name>
</gene>
<name>A0A5M9ZP29_9BIFI</name>
<accession>A0A5M9ZP29</accession>
<dbReference type="EMBL" id="RZUI01000009">
    <property type="protein sequence ID" value="KAA8829374.1"/>
    <property type="molecule type" value="Genomic_DNA"/>
</dbReference>
<comment type="caution">
    <text evidence="1">The sequence shown here is derived from an EMBL/GenBank/DDBJ whole genome shotgun (WGS) entry which is preliminary data.</text>
</comment>
<dbReference type="Pfam" id="PF05402">
    <property type="entry name" value="PqqD"/>
    <property type="match status" value="1"/>
</dbReference>
<protein>
    <submittedName>
        <fullName evidence="1">PqqD family protein</fullName>
    </submittedName>
</protein>
<dbReference type="AlphaFoldDB" id="A0A5M9ZP29"/>
<dbReference type="Gene3D" id="1.10.10.1150">
    <property type="entry name" value="Coenzyme PQQ synthesis protein D (PqqD)"/>
    <property type="match status" value="1"/>
</dbReference>
<dbReference type="InterPro" id="IPR008792">
    <property type="entry name" value="PQQD"/>
</dbReference>